<dbReference type="EMBL" id="CAAJGR010000005">
    <property type="protein sequence ID" value="VHO05684.1"/>
    <property type="molecule type" value="Genomic_DNA"/>
</dbReference>
<protein>
    <recommendedName>
        <fullName evidence="3">Lipoprotein</fullName>
    </recommendedName>
</protein>
<feature type="chain" id="PRO_5019870582" description="Lipoprotein" evidence="1">
    <location>
        <begin position="19"/>
        <end position="136"/>
    </location>
</feature>
<accession>A0A486XSY7</accession>
<proteinExistence type="predicted"/>
<gene>
    <name evidence="2" type="ORF">BAL341_2770</name>
</gene>
<dbReference type="PROSITE" id="PS51257">
    <property type="entry name" value="PROKAR_LIPOPROTEIN"/>
    <property type="match status" value="1"/>
</dbReference>
<name>A0A486XSY7_9GAMM</name>
<dbReference type="AlphaFoldDB" id="A0A486XSY7"/>
<evidence type="ECO:0008006" key="3">
    <source>
        <dbReference type="Google" id="ProtNLM"/>
    </source>
</evidence>
<keyword evidence="1" id="KW-0732">Signal</keyword>
<evidence type="ECO:0000313" key="2">
    <source>
        <dbReference type="EMBL" id="VHO05684.1"/>
    </source>
</evidence>
<evidence type="ECO:0000256" key="1">
    <source>
        <dbReference type="SAM" id="SignalP"/>
    </source>
</evidence>
<reference evidence="2" key="1">
    <citation type="submission" date="2019-04" db="EMBL/GenBank/DDBJ databases">
        <authorList>
            <person name="Brambilla D."/>
        </authorList>
    </citation>
    <scope>NUCLEOTIDE SEQUENCE</scope>
    <source>
        <strain evidence="2">BAL1</strain>
    </source>
</reference>
<organism evidence="2">
    <name type="scientific">Rheinheimera sp. BAL341</name>
    <dbReference type="NCBI Taxonomy" id="1708203"/>
    <lineage>
        <taxon>Bacteria</taxon>
        <taxon>Pseudomonadati</taxon>
        <taxon>Pseudomonadota</taxon>
        <taxon>Gammaproteobacteria</taxon>
        <taxon>Chromatiales</taxon>
        <taxon>Chromatiaceae</taxon>
        <taxon>Rheinheimera</taxon>
    </lineage>
</organism>
<feature type="signal peptide" evidence="1">
    <location>
        <begin position="1"/>
        <end position="18"/>
    </location>
</feature>
<sequence length="136" mass="15231">MSILKLFTVLGVATVLLACSDTPSNSKLQQVMQQQYDQQYQGLISVEQLQKLNGWADGESVYSAEVSYTISFKKSFKSYMDEQTAKPGNPLEKMAKGMSAGLLKLQYGDFNAGDEYQVKQQRIKLRMTENGWALAD</sequence>